<dbReference type="Pfam" id="PF13853">
    <property type="entry name" value="7tm_4"/>
    <property type="match status" value="1"/>
</dbReference>
<feature type="transmembrane region" description="Helical" evidence="10">
    <location>
        <begin position="31"/>
        <end position="54"/>
    </location>
</feature>
<comment type="subcellular location">
    <subcellularLocation>
        <location evidence="1">Cell membrane</location>
        <topology evidence="1">Multi-pass membrane protein</topology>
    </subcellularLocation>
</comment>
<keyword evidence="7 10" id="KW-0472">Membrane</keyword>
<sequence length="150" mass="16640">MKPMTFSIGTEIPHFFCELVQVLKVASSDTFINNIFLLVAAALLCVFPVTRILFSYIRIVSSLLRMSSSEGRYKAFPTCGSHLCVVYFLYATALGVYLSSAMTHYSQASMIASVLYTVVTPMLNPFIYILRNKDVKEALGRLLSKAASCL</sequence>
<dbReference type="PANTHER" id="PTHR48001">
    <property type="entry name" value="OLFACTORY RECEPTOR"/>
    <property type="match status" value="1"/>
</dbReference>
<evidence type="ECO:0000256" key="6">
    <source>
        <dbReference type="ARBA" id="ARBA00023040"/>
    </source>
</evidence>
<dbReference type="SUPFAM" id="SSF81321">
    <property type="entry name" value="Family A G protein-coupled receptor-like"/>
    <property type="match status" value="1"/>
</dbReference>
<keyword evidence="3" id="KW-1003">Cell membrane</keyword>
<keyword evidence="4 10" id="KW-0812">Transmembrane</keyword>
<evidence type="ECO:0000256" key="7">
    <source>
        <dbReference type="ARBA" id="ARBA00023136"/>
    </source>
</evidence>
<protein>
    <submittedName>
        <fullName evidence="12">Olfactory receptor 7D4</fullName>
    </submittedName>
</protein>
<evidence type="ECO:0000256" key="3">
    <source>
        <dbReference type="ARBA" id="ARBA00022475"/>
    </source>
</evidence>
<comment type="similarity">
    <text evidence="2">Belongs to the G-protein coupled receptor 1 family.</text>
</comment>
<evidence type="ECO:0000256" key="9">
    <source>
        <dbReference type="ARBA" id="ARBA00023224"/>
    </source>
</evidence>
<evidence type="ECO:0000256" key="8">
    <source>
        <dbReference type="ARBA" id="ARBA00023170"/>
    </source>
</evidence>
<dbReference type="AlphaFoldDB" id="G5C9N6"/>
<evidence type="ECO:0000313" key="13">
    <source>
        <dbReference type="Proteomes" id="UP000006813"/>
    </source>
</evidence>
<dbReference type="FunFam" id="1.10.1220.70:FF:000001">
    <property type="entry name" value="Olfactory receptor"/>
    <property type="match status" value="1"/>
</dbReference>
<feature type="transmembrane region" description="Helical" evidence="10">
    <location>
        <begin position="110"/>
        <end position="130"/>
    </location>
</feature>
<dbReference type="Proteomes" id="UP000006813">
    <property type="component" value="Unassembled WGS sequence"/>
</dbReference>
<dbReference type="PROSITE" id="PS50262">
    <property type="entry name" value="G_PROTEIN_RECEP_F1_2"/>
    <property type="match status" value="1"/>
</dbReference>
<feature type="transmembrane region" description="Helical" evidence="10">
    <location>
        <begin position="75"/>
        <end position="98"/>
    </location>
</feature>
<accession>G5C9N6</accession>
<evidence type="ECO:0000256" key="4">
    <source>
        <dbReference type="ARBA" id="ARBA00022692"/>
    </source>
</evidence>
<gene>
    <name evidence="12" type="ORF">GW7_05138</name>
</gene>
<reference evidence="12 13" key="1">
    <citation type="journal article" date="2011" name="Nature">
        <title>Genome sequencing reveals insights into physiology and longevity of the naked mole rat.</title>
        <authorList>
            <person name="Kim E.B."/>
            <person name="Fang X."/>
            <person name="Fushan A.A."/>
            <person name="Huang Z."/>
            <person name="Lobanov A.V."/>
            <person name="Han L."/>
            <person name="Marino S.M."/>
            <person name="Sun X."/>
            <person name="Turanov A.A."/>
            <person name="Yang P."/>
            <person name="Yim S.H."/>
            <person name="Zhao X."/>
            <person name="Kasaikina M.V."/>
            <person name="Stoletzki N."/>
            <person name="Peng C."/>
            <person name="Polak P."/>
            <person name="Xiong Z."/>
            <person name="Kiezun A."/>
            <person name="Zhu Y."/>
            <person name="Chen Y."/>
            <person name="Kryukov G.V."/>
            <person name="Zhang Q."/>
            <person name="Peshkin L."/>
            <person name="Yang L."/>
            <person name="Bronson R.T."/>
            <person name="Buffenstein R."/>
            <person name="Wang B."/>
            <person name="Han C."/>
            <person name="Li Q."/>
            <person name="Chen L."/>
            <person name="Zhao W."/>
            <person name="Sunyaev S.R."/>
            <person name="Park T.J."/>
            <person name="Zhang G."/>
            <person name="Wang J."/>
            <person name="Gladyshev V.N."/>
        </authorList>
    </citation>
    <scope>NUCLEOTIDE SEQUENCE [LARGE SCALE GENOMIC DNA]</scope>
</reference>
<evidence type="ECO:0000259" key="11">
    <source>
        <dbReference type="PROSITE" id="PS50262"/>
    </source>
</evidence>
<feature type="domain" description="G-protein coupled receptors family 1 profile" evidence="11">
    <location>
        <begin position="1"/>
        <end position="128"/>
    </location>
</feature>
<dbReference type="InParanoid" id="G5C9N6"/>
<evidence type="ECO:0000256" key="10">
    <source>
        <dbReference type="SAM" id="Phobius"/>
    </source>
</evidence>
<evidence type="ECO:0000313" key="12">
    <source>
        <dbReference type="EMBL" id="EHB18247.1"/>
    </source>
</evidence>
<dbReference type="GO" id="GO:0004930">
    <property type="term" value="F:G protein-coupled receptor activity"/>
    <property type="evidence" value="ECO:0007669"/>
    <property type="project" value="UniProtKB-KW"/>
</dbReference>
<organism evidence="12 13">
    <name type="scientific">Heterocephalus glaber</name>
    <name type="common">Naked mole rat</name>
    <dbReference type="NCBI Taxonomy" id="10181"/>
    <lineage>
        <taxon>Eukaryota</taxon>
        <taxon>Metazoa</taxon>
        <taxon>Chordata</taxon>
        <taxon>Craniata</taxon>
        <taxon>Vertebrata</taxon>
        <taxon>Euteleostomi</taxon>
        <taxon>Mammalia</taxon>
        <taxon>Eutheria</taxon>
        <taxon>Euarchontoglires</taxon>
        <taxon>Glires</taxon>
        <taxon>Rodentia</taxon>
        <taxon>Hystricomorpha</taxon>
        <taxon>Bathyergidae</taxon>
        <taxon>Heterocephalus</taxon>
    </lineage>
</organism>
<keyword evidence="9" id="KW-0807">Transducer</keyword>
<dbReference type="InterPro" id="IPR017452">
    <property type="entry name" value="GPCR_Rhodpsn_7TM"/>
</dbReference>
<dbReference type="PRINTS" id="PR00245">
    <property type="entry name" value="OLFACTORYR"/>
</dbReference>
<evidence type="ECO:0000256" key="5">
    <source>
        <dbReference type="ARBA" id="ARBA00022989"/>
    </source>
</evidence>
<proteinExistence type="inferred from homology"/>
<dbReference type="STRING" id="10181.G5C9N6"/>
<name>G5C9N6_HETGA</name>
<dbReference type="GO" id="GO:0005886">
    <property type="term" value="C:plasma membrane"/>
    <property type="evidence" value="ECO:0007669"/>
    <property type="project" value="UniProtKB-SubCell"/>
</dbReference>
<keyword evidence="8 12" id="KW-0675">Receptor</keyword>
<evidence type="ECO:0000256" key="2">
    <source>
        <dbReference type="ARBA" id="ARBA00010663"/>
    </source>
</evidence>
<dbReference type="Gene3D" id="1.20.1070.10">
    <property type="entry name" value="Rhodopsin 7-helix transmembrane proteins"/>
    <property type="match status" value="1"/>
</dbReference>
<keyword evidence="5 10" id="KW-1133">Transmembrane helix</keyword>
<dbReference type="GO" id="GO:0004984">
    <property type="term" value="F:olfactory receptor activity"/>
    <property type="evidence" value="ECO:0007669"/>
    <property type="project" value="InterPro"/>
</dbReference>
<dbReference type="InterPro" id="IPR000725">
    <property type="entry name" value="Olfact_rcpt"/>
</dbReference>
<keyword evidence="6" id="KW-0297">G-protein coupled receptor</keyword>
<dbReference type="EMBL" id="JH174059">
    <property type="protein sequence ID" value="EHB18247.1"/>
    <property type="molecule type" value="Genomic_DNA"/>
</dbReference>
<evidence type="ECO:0000256" key="1">
    <source>
        <dbReference type="ARBA" id="ARBA00004651"/>
    </source>
</evidence>